<reference evidence="8" key="1">
    <citation type="submission" date="2018-05" db="EMBL/GenBank/DDBJ databases">
        <authorList>
            <person name="Du Z."/>
            <person name="Wang X."/>
        </authorList>
    </citation>
    <scope>NUCLEOTIDE SEQUENCE [LARGE SCALE GENOMIC DNA]</scope>
    <source>
        <strain evidence="8">CQN31</strain>
    </source>
</reference>
<keyword evidence="8" id="KW-1185">Reference proteome</keyword>
<evidence type="ECO:0000256" key="6">
    <source>
        <dbReference type="RuleBase" id="RU364048"/>
    </source>
</evidence>
<gene>
    <name evidence="7" type="ORF">DFH01_21090</name>
</gene>
<dbReference type="PANTHER" id="PTHR10543:SF89">
    <property type="entry name" value="CAROTENOID 9,10(9',10')-CLEAVAGE DIOXYGENASE 1"/>
    <property type="match status" value="1"/>
</dbReference>
<feature type="binding site" evidence="5">
    <location>
        <position position="162"/>
    </location>
    <ligand>
        <name>Fe cation</name>
        <dbReference type="ChEBI" id="CHEBI:24875"/>
        <note>catalytic</note>
    </ligand>
</feature>
<dbReference type="PANTHER" id="PTHR10543">
    <property type="entry name" value="BETA-CAROTENE DIOXYGENASE"/>
    <property type="match status" value="1"/>
</dbReference>
<sequence length="461" mass="50807">MPDGTVFHRAGNFAPIAREHDIPDLPVIGELPRALNGTLFGNGPNPQFPEAADSHWFFGDGMIHAFTLRDGRAAYRNRWVRTHKWQAERAAGRALLPCYPKPSLAGLGIRDSGVANTNVVWHAGKLLALEEGHLPFELDPHTLDTRGVERFRGCFDGPFTAHPKHDPATGELLFFGCSADGPLTPVMHWGTVQPCGRIGKLERFCTRYCAMVHDFAVTARHVLFPVMPLTGSLWRALATGQPFRWQPELGGHVGLMRRAEGVSSLRWFRAESRFVFHVMNAWDEEDGRIVADVMQFDAPPLLPGPDGSTATAPARLARWTLDPDAGTDAFATDILDETPAEFPRFDECRTGLRNRFGAYAVSSGGGVVFDGLAWRDLQAKRADRFALPPGDGLSEPVFVPRAPDAPEGDGWLLTVAWRAEHRRSELLVLDTQHIGAGPVARIPLPHRVPFGFHGNWVPATQ</sequence>
<protein>
    <recommendedName>
        <fullName evidence="6">Dioxygenase</fullName>
        <ecNumber evidence="6">1.13.11.-</ecNumber>
    </recommendedName>
</protein>
<keyword evidence="4 5" id="KW-0408">Iron</keyword>
<dbReference type="RefSeq" id="WP_109872494.1">
    <property type="nucleotide sequence ID" value="NZ_QGNA01000005.1"/>
</dbReference>
<keyword evidence="3 6" id="KW-0560">Oxidoreductase</keyword>
<evidence type="ECO:0000256" key="3">
    <source>
        <dbReference type="ARBA" id="ARBA00023002"/>
    </source>
</evidence>
<comment type="cofactor">
    <cofactor evidence="5 6">
        <name>Fe(2+)</name>
        <dbReference type="ChEBI" id="CHEBI:29033"/>
    </cofactor>
    <text evidence="5 6">Binds 1 Fe(2+) ion per subunit.</text>
</comment>
<keyword evidence="2 5" id="KW-0479">Metal-binding</keyword>
<dbReference type="EC" id="1.13.11.-" evidence="6"/>
<name>A0A317F8U7_9PROT</name>
<feature type="binding site" evidence="5">
    <location>
        <position position="213"/>
    </location>
    <ligand>
        <name>Fe cation</name>
        <dbReference type="ChEBI" id="CHEBI:24875"/>
        <note>catalytic</note>
    </ligand>
</feature>
<feature type="binding site" evidence="5">
    <location>
        <position position="277"/>
    </location>
    <ligand>
        <name>Fe cation</name>
        <dbReference type="ChEBI" id="CHEBI:24875"/>
        <note>catalytic</note>
    </ligand>
</feature>
<dbReference type="Proteomes" id="UP000245765">
    <property type="component" value="Unassembled WGS sequence"/>
</dbReference>
<comment type="similarity">
    <text evidence="1 6">Belongs to the carotenoid oxygenase family.</text>
</comment>
<dbReference type="EMBL" id="QGNA01000005">
    <property type="protein sequence ID" value="PWS34853.1"/>
    <property type="molecule type" value="Genomic_DNA"/>
</dbReference>
<evidence type="ECO:0000313" key="7">
    <source>
        <dbReference type="EMBL" id="PWS34853.1"/>
    </source>
</evidence>
<feature type="binding site" evidence="5">
    <location>
        <position position="453"/>
    </location>
    <ligand>
        <name>Fe cation</name>
        <dbReference type="ChEBI" id="CHEBI:24875"/>
        <note>catalytic</note>
    </ligand>
</feature>
<accession>A0A317F8U7</accession>
<evidence type="ECO:0000256" key="1">
    <source>
        <dbReference type="ARBA" id="ARBA00006787"/>
    </source>
</evidence>
<evidence type="ECO:0000256" key="4">
    <source>
        <dbReference type="ARBA" id="ARBA00023004"/>
    </source>
</evidence>
<dbReference type="AlphaFoldDB" id="A0A317F8U7"/>
<evidence type="ECO:0000256" key="2">
    <source>
        <dbReference type="ARBA" id="ARBA00022723"/>
    </source>
</evidence>
<dbReference type="GO" id="GO:0010436">
    <property type="term" value="F:carotenoid dioxygenase activity"/>
    <property type="evidence" value="ECO:0007669"/>
    <property type="project" value="TreeGrafter"/>
</dbReference>
<evidence type="ECO:0000256" key="5">
    <source>
        <dbReference type="PIRSR" id="PIRSR604294-1"/>
    </source>
</evidence>
<dbReference type="Pfam" id="PF03055">
    <property type="entry name" value="RPE65"/>
    <property type="match status" value="1"/>
</dbReference>
<dbReference type="GO" id="GO:0046872">
    <property type="term" value="F:metal ion binding"/>
    <property type="evidence" value="ECO:0007669"/>
    <property type="project" value="UniProtKB-KW"/>
</dbReference>
<organism evidence="7 8">
    <name type="scientific">Falsiroseomonas bella</name>
    <dbReference type="NCBI Taxonomy" id="2184016"/>
    <lineage>
        <taxon>Bacteria</taxon>
        <taxon>Pseudomonadati</taxon>
        <taxon>Pseudomonadota</taxon>
        <taxon>Alphaproteobacteria</taxon>
        <taxon>Acetobacterales</taxon>
        <taxon>Roseomonadaceae</taxon>
        <taxon>Falsiroseomonas</taxon>
    </lineage>
</organism>
<dbReference type="InterPro" id="IPR004294">
    <property type="entry name" value="Carotenoid_Oase"/>
</dbReference>
<proteinExistence type="inferred from homology"/>
<dbReference type="GO" id="GO:0016121">
    <property type="term" value="P:carotene catabolic process"/>
    <property type="evidence" value="ECO:0007669"/>
    <property type="project" value="TreeGrafter"/>
</dbReference>
<dbReference type="OrthoDB" id="6636843at2"/>
<evidence type="ECO:0000313" key="8">
    <source>
        <dbReference type="Proteomes" id="UP000245765"/>
    </source>
</evidence>
<keyword evidence="6" id="KW-0223">Dioxygenase</keyword>
<comment type="caution">
    <text evidence="7">The sequence shown here is derived from an EMBL/GenBank/DDBJ whole genome shotgun (WGS) entry which is preliminary data.</text>
</comment>